<name>A0A7D5ETU8_9MICO</name>
<dbReference type="EMBL" id="CP058316">
    <property type="protein sequence ID" value="QLD10431.1"/>
    <property type="molecule type" value="Genomic_DNA"/>
</dbReference>
<accession>A0A7D5ETU8</accession>
<dbReference type="AlphaFoldDB" id="A0A7D5ETU8"/>
<evidence type="ECO:0008006" key="3">
    <source>
        <dbReference type="Google" id="ProtNLM"/>
    </source>
</evidence>
<proteinExistence type="predicted"/>
<dbReference type="RefSeq" id="WP_178009525.1">
    <property type="nucleotide sequence ID" value="NZ_CP058316.1"/>
</dbReference>
<evidence type="ECO:0000313" key="2">
    <source>
        <dbReference type="Proteomes" id="UP000509638"/>
    </source>
</evidence>
<dbReference type="Gene3D" id="2.160.20.80">
    <property type="entry name" value="E3 ubiquitin-protein ligase SopA"/>
    <property type="match status" value="1"/>
</dbReference>
<evidence type="ECO:0000313" key="1">
    <source>
        <dbReference type="EMBL" id="QLD10431.1"/>
    </source>
</evidence>
<reference evidence="1 2" key="1">
    <citation type="submission" date="2020-06" db="EMBL/GenBank/DDBJ databases">
        <authorList>
            <person name="Jo H."/>
        </authorList>
    </citation>
    <scope>NUCLEOTIDE SEQUENCE [LARGE SCALE GENOMIC DNA]</scope>
    <source>
        <strain evidence="1 2">I46</strain>
    </source>
</reference>
<gene>
    <name evidence="1" type="ORF">HW566_00680</name>
</gene>
<dbReference type="Proteomes" id="UP000509638">
    <property type="component" value="Chromosome"/>
</dbReference>
<organism evidence="1 2">
    <name type="scientific">Microbacterium oleivorans</name>
    <dbReference type="NCBI Taxonomy" id="273677"/>
    <lineage>
        <taxon>Bacteria</taxon>
        <taxon>Bacillati</taxon>
        <taxon>Actinomycetota</taxon>
        <taxon>Actinomycetes</taxon>
        <taxon>Micrococcales</taxon>
        <taxon>Microbacteriaceae</taxon>
        <taxon>Microbacterium</taxon>
    </lineage>
</organism>
<sequence length="230" mass="24865">MARPRLRPAPPRGSEPDLPRHLVAGRLARRAELTEASIRLEATADGAHARLSESRLVAASVDRLDLTGAVLADVVIDDPAAAEIVARDGSWRSVRLSGGRIGTLDLSRGRWDGVLLRGVRVDYLSVPASTLRDVTFSGCRIGTLDAPGAVLERVRFEDTAVDEFDTREMRSTDLDLRGLDVLAFTDVRALREATMSERQVEAHARALATALGIDVQEERHPVAARSGSSS</sequence>
<protein>
    <recommendedName>
        <fullName evidence="3">Pentapeptide repeat-containing protein</fullName>
    </recommendedName>
</protein>
<dbReference type="SUPFAM" id="SSF141571">
    <property type="entry name" value="Pentapeptide repeat-like"/>
    <property type="match status" value="1"/>
</dbReference>